<evidence type="ECO:0000313" key="1">
    <source>
        <dbReference type="EMBL" id="MFD2662853.1"/>
    </source>
</evidence>
<dbReference type="Proteomes" id="UP001597493">
    <property type="component" value="Unassembled WGS sequence"/>
</dbReference>
<evidence type="ECO:0000313" key="2">
    <source>
        <dbReference type="Proteomes" id="UP001597493"/>
    </source>
</evidence>
<proteinExistence type="predicted"/>
<reference evidence="2" key="1">
    <citation type="journal article" date="2019" name="Int. J. Syst. Evol. Microbiol.">
        <title>The Global Catalogue of Microorganisms (GCM) 10K type strain sequencing project: providing services to taxonomists for standard genome sequencing and annotation.</title>
        <authorList>
            <consortium name="The Broad Institute Genomics Platform"/>
            <consortium name="The Broad Institute Genome Sequencing Center for Infectious Disease"/>
            <person name="Wu L."/>
            <person name="Ma J."/>
        </authorList>
    </citation>
    <scope>NUCLEOTIDE SEQUENCE [LARGE SCALE GENOMIC DNA]</scope>
    <source>
        <strain evidence="2">TISTR 1827</strain>
    </source>
</reference>
<name>A0ABW5R2H5_9BACL</name>
<organism evidence="1 2">
    <name type="scientific">Paenibacillus thailandensis</name>
    <dbReference type="NCBI Taxonomy" id="393250"/>
    <lineage>
        <taxon>Bacteria</taxon>
        <taxon>Bacillati</taxon>
        <taxon>Bacillota</taxon>
        <taxon>Bacilli</taxon>
        <taxon>Bacillales</taxon>
        <taxon>Paenibacillaceae</taxon>
        <taxon>Paenibacillus</taxon>
    </lineage>
</organism>
<comment type="caution">
    <text evidence="1">The sequence shown here is derived from an EMBL/GenBank/DDBJ whole genome shotgun (WGS) entry which is preliminary data.</text>
</comment>
<sequence length="54" mass="6399">MDHIQLLRNICMYYLQLEERAAADCMPAIGAHAYKQYCRYRMKLNRLVVLHGGR</sequence>
<gene>
    <name evidence="1" type="ORF">ACFSW5_21595</name>
</gene>
<keyword evidence="2" id="KW-1185">Reference proteome</keyword>
<protein>
    <submittedName>
        <fullName evidence="1">Uncharacterized protein</fullName>
    </submittedName>
</protein>
<dbReference type="RefSeq" id="WP_379277768.1">
    <property type="nucleotide sequence ID" value="NZ_JBHUGT010000013.1"/>
</dbReference>
<accession>A0ABW5R2H5</accession>
<dbReference type="EMBL" id="JBHUMY010000032">
    <property type="protein sequence ID" value="MFD2662853.1"/>
    <property type="molecule type" value="Genomic_DNA"/>
</dbReference>